<name>A0A8J2LHJ8_9HEXA</name>
<protein>
    <submittedName>
        <fullName evidence="2">Uncharacterized protein</fullName>
    </submittedName>
</protein>
<evidence type="ECO:0000313" key="2">
    <source>
        <dbReference type="EMBL" id="CAG7822934.1"/>
    </source>
</evidence>
<evidence type="ECO:0000313" key="3">
    <source>
        <dbReference type="Proteomes" id="UP000708208"/>
    </source>
</evidence>
<feature type="non-terminal residue" evidence="2">
    <location>
        <position position="105"/>
    </location>
</feature>
<sequence length="105" mass="11922">MGFKESTAAAKIIAIIFLGGIIATPRNTVRGEIRCPLVWKDFKLTDSPLPEDLVPAFPYDEYNFIIRRKADGDRYRIGRFRVHDNVYLIGTNPDDPVESSHQNLS</sequence>
<dbReference type="Proteomes" id="UP000708208">
    <property type="component" value="Unassembled WGS sequence"/>
</dbReference>
<evidence type="ECO:0000256" key="1">
    <source>
        <dbReference type="SAM" id="Phobius"/>
    </source>
</evidence>
<keyword evidence="1" id="KW-0472">Membrane</keyword>
<keyword evidence="1" id="KW-0812">Transmembrane</keyword>
<gene>
    <name evidence="2" type="ORF">AFUS01_LOCUS33175</name>
</gene>
<reference evidence="2" key="1">
    <citation type="submission" date="2021-06" db="EMBL/GenBank/DDBJ databases">
        <authorList>
            <person name="Hodson N. C."/>
            <person name="Mongue J. A."/>
            <person name="Jaron S. K."/>
        </authorList>
    </citation>
    <scope>NUCLEOTIDE SEQUENCE</scope>
</reference>
<feature type="transmembrane region" description="Helical" evidence="1">
    <location>
        <begin position="6"/>
        <end position="24"/>
    </location>
</feature>
<dbReference type="AlphaFoldDB" id="A0A8J2LHJ8"/>
<keyword evidence="3" id="KW-1185">Reference proteome</keyword>
<accession>A0A8J2LHJ8</accession>
<comment type="caution">
    <text evidence="2">The sequence shown here is derived from an EMBL/GenBank/DDBJ whole genome shotgun (WGS) entry which is preliminary data.</text>
</comment>
<proteinExistence type="predicted"/>
<dbReference type="EMBL" id="CAJVCH010527868">
    <property type="protein sequence ID" value="CAG7822934.1"/>
    <property type="molecule type" value="Genomic_DNA"/>
</dbReference>
<organism evidence="2 3">
    <name type="scientific">Allacma fusca</name>
    <dbReference type="NCBI Taxonomy" id="39272"/>
    <lineage>
        <taxon>Eukaryota</taxon>
        <taxon>Metazoa</taxon>
        <taxon>Ecdysozoa</taxon>
        <taxon>Arthropoda</taxon>
        <taxon>Hexapoda</taxon>
        <taxon>Collembola</taxon>
        <taxon>Symphypleona</taxon>
        <taxon>Sminthuridae</taxon>
        <taxon>Allacma</taxon>
    </lineage>
</organism>
<keyword evidence="1" id="KW-1133">Transmembrane helix</keyword>